<protein>
    <submittedName>
        <fullName evidence="7">Agamous-like MADS-box protein AGL8</fullName>
    </submittedName>
</protein>
<keyword evidence="5" id="KW-0539">Nucleus</keyword>
<dbReference type="KEGG" id="jre:108980493"/>
<dbReference type="Proteomes" id="UP000235220">
    <property type="component" value="Chromosome 10"/>
</dbReference>
<name>A0A2I4DIJ8_JUGRE</name>
<dbReference type="PROSITE" id="PS50066">
    <property type="entry name" value="MADS_BOX_2"/>
    <property type="match status" value="1"/>
</dbReference>
<evidence type="ECO:0000313" key="7">
    <source>
        <dbReference type="RefSeq" id="XP_018806975.2"/>
    </source>
</evidence>
<dbReference type="PANTHER" id="PTHR11945:SF176">
    <property type="entry name" value="MADS-BOX TRANSCRIPTION FACTOR FAMILY PROTEIN"/>
    <property type="match status" value="1"/>
</dbReference>
<comment type="subcellular location">
    <subcellularLocation>
        <location evidence="1">Nucleus</location>
    </subcellularLocation>
</comment>
<organism evidence="6 7">
    <name type="scientific">Juglans regia</name>
    <name type="common">English walnut</name>
    <dbReference type="NCBI Taxonomy" id="51240"/>
    <lineage>
        <taxon>Eukaryota</taxon>
        <taxon>Viridiplantae</taxon>
        <taxon>Streptophyta</taxon>
        <taxon>Embryophyta</taxon>
        <taxon>Tracheophyta</taxon>
        <taxon>Spermatophyta</taxon>
        <taxon>Magnoliopsida</taxon>
        <taxon>eudicotyledons</taxon>
        <taxon>Gunneridae</taxon>
        <taxon>Pentapetalae</taxon>
        <taxon>rosids</taxon>
        <taxon>fabids</taxon>
        <taxon>Fagales</taxon>
        <taxon>Juglandaceae</taxon>
        <taxon>Juglans</taxon>
    </lineage>
</organism>
<dbReference type="GO" id="GO:0046983">
    <property type="term" value="F:protein dimerization activity"/>
    <property type="evidence" value="ECO:0007669"/>
    <property type="project" value="InterPro"/>
</dbReference>
<evidence type="ECO:0000256" key="1">
    <source>
        <dbReference type="ARBA" id="ARBA00004123"/>
    </source>
</evidence>
<accession>A0A2I4DIJ8</accession>
<dbReference type="GO" id="GO:0045944">
    <property type="term" value="P:positive regulation of transcription by RNA polymerase II"/>
    <property type="evidence" value="ECO:0007669"/>
    <property type="project" value="InterPro"/>
</dbReference>
<dbReference type="RefSeq" id="XP_018806975.2">
    <property type="nucleotide sequence ID" value="XM_018951430.2"/>
</dbReference>
<keyword evidence="2" id="KW-0805">Transcription regulation</keyword>
<dbReference type="GO" id="GO:0005634">
    <property type="term" value="C:nucleus"/>
    <property type="evidence" value="ECO:0007669"/>
    <property type="project" value="UniProtKB-SubCell"/>
</dbReference>
<dbReference type="AlphaFoldDB" id="A0A2I4DIJ8"/>
<dbReference type="GeneID" id="108980493"/>
<dbReference type="InterPro" id="IPR033897">
    <property type="entry name" value="SRF-like_MADS-box"/>
</dbReference>
<proteinExistence type="predicted"/>
<keyword evidence="4" id="KW-0804">Transcription</keyword>
<gene>
    <name evidence="7" type="primary">LOC108980493</name>
</gene>
<reference evidence="7" key="1">
    <citation type="submission" date="2025-08" db="UniProtKB">
        <authorList>
            <consortium name="RefSeq"/>
        </authorList>
    </citation>
    <scope>IDENTIFICATION</scope>
    <source>
        <tissue evidence="7">Leaves</tissue>
    </source>
</reference>
<dbReference type="GO" id="GO:0000981">
    <property type="term" value="F:DNA-binding transcription factor activity, RNA polymerase II-specific"/>
    <property type="evidence" value="ECO:0000318"/>
    <property type="project" value="GO_Central"/>
</dbReference>
<dbReference type="GO" id="GO:0006357">
    <property type="term" value="P:regulation of transcription by RNA polymerase II"/>
    <property type="evidence" value="ECO:0000318"/>
    <property type="project" value="GO_Central"/>
</dbReference>
<dbReference type="CDD" id="cd00266">
    <property type="entry name" value="MADS_SRF_like"/>
    <property type="match status" value="1"/>
</dbReference>
<keyword evidence="6" id="KW-1185">Reference proteome</keyword>
<dbReference type="Pfam" id="PF00319">
    <property type="entry name" value="SRF-TF"/>
    <property type="match status" value="1"/>
</dbReference>
<evidence type="ECO:0000313" key="6">
    <source>
        <dbReference type="Proteomes" id="UP000235220"/>
    </source>
</evidence>
<evidence type="ECO:0000256" key="2">
    <source>
        <dbReference type="ARBA" id="ARBA00023015"/>
    </source>
</evidence>
<dbReference type="SMART" id="SM00432">
    <property type="entry name" value="MADS"/>
    <property type="match status" value="1"/>
</dbReference>
<dbReference type="SUPFAM" id="SSF55455">
    <property type="entry name" value="SRF-like"/>
    <property type="match status" value="1"/>
</dbReference>
<dbReference type="InterPro" id="IPR036879">
    <property type="entry name" value="TF_MADSbox_sf"/>
</dbReference>
<dbReference type="InterPro" id="IPR002100">
    <property type="entry name" value="TF_MADSbox"/>
</dbReference>
<dbReference type="OrthoDB" id="601557at2759"/>
<evidence type="ECO:0000256" key="5">
    <source>
        <dbReference type="ARBA" id="ARBA00023242"/>
    </source>
</evidence>
<dbReference type="PRINTS" id="PR00404">
    <property type="entry name" value="MADSDOMAIN"/>
</dbReference>
<dbReference type="Gene3D" id="3.40.1810.10">
    <property type="entry name" value="Transcription factor, MADS-box"/>
    <property type="match status" value="1"/>
</dbReference>
<keyword evidence="3" id="KW-0238">DNA-binding</keyword>
<sequence>MGRRRRSMEFISNDKSRMITYHKRKKGLEKKLYEISTLCGIKACMIIYGPRSQNGHPCDMATWPENDEDCVRTLVNKFKSNTISSARKRGTRDLSDYFIDRKKNIEKEISRKRTENCRSNIMFRTWDERMDYFSYEQLRVVQGFLDTKIEAVQRKIDMLKAADNKSYAMNIDAALEITGNSNDVFGSIPSDFPNYTQGMLHRINVGLDLQASNNYQLPLPKSCVKSLDDLNGLQWPDFYSSYDQGDHSSLLPFCVNPLADPMKVKVDEACSSHGNMSISTGIQYSPPNYPIYYDLNVGLMENMTVMNNSMLPPMFNYNPRMQLIPPINVRNPMMQTLPDDQMHGPPADMNSLYTYIGAHGINEFEIDEDAAA</sequence>
<dbReference type="PANTHER" id="PTHR11945">
    <property type="entry name" value="MADS BOX PROTEIN"/>
    <property type="match status" value="1"/>
</dbReference>
<dbReference type="GO" id="GO:0000978">
    <property type="term" value="F:RNA polymerase II cis-regulatory region sequence-specific DNA binding"/>
    <property type="evidence" value="ECO:0000318"/>
    <property type="project" value="GO_Central"/>
</dbReference>
<dbReference type="Gramene" id="Jr10_10690_p1">
    <property type="protein sequence ID" value="cds.Jr10_10690_p1"/>
    <property type="gene ID" value="Jr10_10690"/>
</dbReference>
<evidence type="ECO:0000256" key="4">
    <source>
        <dbReference type="ARBA" id="ARBA00023163"/>
    </source>
</evidence>
<evidence type="ECO:0000256" key="3">
    <source>
        <dbReference type="ARBA" id="ARBA00023125"/>
    </source>
</evidence>